<keyword evidence="1" id="KW-0812">Transmembrane</keyword>
<protein>
    <submittedName>
        <fullName evidence="2">Uncharacterized protein</fullName>
    </submittedName>
</protein>
<evidence type="ECO:0000256" key="1">
    <source>
        <dbReference type="SAM" id="Phobius"/>
    </source>
</evidence>
<accession>A0ABS6JK32</accession>
<name>A0ABS6JK32_9BACI</name>
<keyword evidence="1" id="KW-1133">Transmembrane helix</keyword>
<proteinExistence type="predicted"/>
<organism evidence="2 3">
    <name type="scientific">Evansella tamaricis</name>
    <dbReference type="NCBI Taxonomy" id="2069301"/>
    <lineage>
        <taxon>Bacteria</taxon>
        <taxon>Bacillati</taxon>
        <taxon>Bacillota</taxon>
        <taxon>Bacilli</taxon>
        <taxon>Bacillales</taxon>
        <taxon>Bacillaceae</taxon>
        <taxon>Evansella</taxon>
    </lineage>
</organism>
<gene>
    <name evidence="2" type="ORF">KS419_17660</name>
</gene>
<reference evidence="2 3" key="1">
    <citation type="submission" date="2021-06" db="EMBL/GenBank/DDBJ databases">
        <title>Bacillus sp. RD4P76, an endophyte from a halophyte.</title>
        <authorList>
            <person name="Sun J.-Q."/>
        </authorList>
    </citation>
    <scope>NUCLEOTIDE SEQUENCE [LARGE SCALE GENOMIC DNA]</scope>
    <source>
        <strain evidence="2 3">CGMCC 1.15917</strain>
    </source>
</reference>
<dbReference type="Proteomes" id="UP000784880">
    <property type="component" value="Unassembled WGS sequence"/>
</dbReference>
<evidence type="ECO:0000313" key="3">
    <source>
        <dbReference type="Proteomes" id="UP000784880"/>
    </source>
</evidence>
<comment type="caution">
    <text evidence="2">The sequence shown here is derived from an EMBL/GenBank/DDBJ whole genome shotgun (WGS) entry which is preliminary data.</text>
</comment>
<evidence type="ECO:0000313" key="2">
    <source>
        <dbReference type="EMBL" id="MBU9713559.1"/>
    </source>
</evidence>
<keyword evidence="1" id="KW-0472">Membrane</keyword>
<sequence>MKQKVAGVFLLVVIIIISIWGVNQYLDKQRYENYLSLQIANNISTLISSITANQQIYNEIISSKTISLGQVETLYDNNYSIVRITQDYQQFAIALKRLDRDSVNNLPANNSTNIANFFYLLIWDIAKEEGFDKDIRESHFPYELTYTSKFEVEQNEIEKIKKIRELNELWLTTIVENVVGVSDNGRLNPDVYFDTYKDEAVISEYWVDIVTEMDGYTRDFLEHNFLDNIGTILY</sequence>
<feature type="transmembrane region" description="Helical" evidence="1">
    <location>
        <begin position="6"/>
        <end position="26"/>
    </location>
</feature>
<keyword evidence="3" id="KW-1185">Reference proteome</keyword>
<dbReference type="EMBL" id="JAHQCS010000144">
    <property type="protein sequence ID" value="MBU9713559.1"/>
    <property type="molecule type" value="Genomic_DNA"/>
</dbReference>
<dbReference type="RefSeq" id="WP_217067711.1">
    <property type="nucleotide sequence ID" value="NZ_JAHQCS010000144.1"/>
</dbReference>